<keyword evidence="2" id="KW-1185">Reference proteome</keyword>
<dbReference type="SFLD" id="SFLDG01135">
    <property type="entry name" value="C1.5.6:_HAD__Beta-PGM__Phospha"/>
    <property type="match status" value="1"/>
</dbReference>
<dbReference type="InterPro" id="IPR036412">
    <property type="entry name" value="HAD-like_sf"/>
</dbReference>
<dbReference type="NCBIfam" id="TIGR01509">
    <property type="entry name" value="HAD-SF-IA-v3"/>
    <property type="match status" value="1"/>
</dbReference>
<reference evidence="1 2" key="1">
    <citation type="submission" date="2019-09" db="EMBL/GenBank/DDBJ databases">
        <title>Goodfellowia gen. nov., a new genus of the Pseudonocardineae related to Actinoalloteichus, containing Goodfellowia coeruleoviolacea gen. nov., comb. nov. gen. nov., comb. nov.</title>
        <authorList>
            <person name="Labeda D."/>
        </authorList>
    </citation>
    <scope>NUCLEOTIDE SEQUENCE [LARGE SCALE GENOMIC DNA]</scope>
    <source>
        <strain evidence="1 2">AN110305</strain>
    </source>
</reference>
<evidence type="ECO:0000313" key="2">
    <source>
        <dbReference type="Proteomes" id="UP000323454"/>
    </source>
</evidence>
<dbReference type="InterPro" id="IPR051806">
    <property type="entry name" value="HAD-like_SPP"/>
</dbReference>
<dbReference type="Gene3D" id="1.10.150.240">
    <property type="entry name" value="Putative phosphatase, domain 2"/>
    <property type="match status" value="1"/>
</dbReference>
<protein>
    <submittedName>
        <fullName evidence="1">HAD family phosphatase</fullName>
    </submittedName>
</protein>
<dbReference type="Proteomes" id="UP000323454">
    <property type="component" value="Unassembled WGS sequence"/>
</dbReference>
<dbReference type="PANTHER" id="PTHR43481:SF4">
    <property type="entry name" value="GLYCEROL-1-PHOSPHATE PHOSPHOHYDROLASE 1-RELATED"/>
    <property type="match status" value="1"/>
</dbReference>
<dbReference type="GO" id="GO:0050308">
    <property type="term" value="F:sugar-phosphatase activity"/>
    <property type="evidence" value="ECO:0007669"/>
    <property type="project" value="TreeGrafter"/>
</dbReference>
<dbReference type="AlphaFoldDB" id="A0A5B2XVY9"/>
<name>A0A5B2XVY9_9PSEU</name>
<dbReference type="Pfam" id="PF00702">
    <property type="entry name" value="Hydrolase"/>
    <property type="match status" value="1"/>
</dbReference>
<dbReference type="RefSeq" id="WP_149847360.1">
    <property type="nucleotide sequence ID" value="NZ_VUOB01000001.1"/>
</dbReference>
<gene>
    <name evidence="1" type="ORF">F0L68_00520</name>
</gene>
<dbReference type="SFLD" id="SFLDG01129">
    <property type="entry name" value="C1.5:_HAD__Beta-PGM__Phosphata"/>
    <property type="match status" value="1"/>
</dbReference>
<dbReference type="Gene3D" id="3.40.50.1000">
    <property type="entry name" value="HAD superfamily/HAD-like"/>
    <property type="match status" value="1"/>
</dbReference>
<dbReference type="InterPro" id="IPR023198">
    <property type="entry name" value="PGP-like_dom2"/>
</dbReference>
<dbReference type="SFLD" id="SFLDS00003">
    <property type="entry name" value="Haloacid_Dehalogenase"/>
    <property type="match status" value="1"/>
</dbReference>
<organism evidence="1 2">
    <name type="scientific">Solihabitans fulvus</name>
    <dbReference type="NCBI Taxonomy" id="1892852"/>
    <lineage>
        <taxon>Bacteria</taxon>
        <taxon>Bacillati</taxon>
        <taxon>Actinomycetota</taxon>
        <taxon>Actinomycetes</taxon>
        <taxon>Pseudonocardiales</taxon>
        <taxon>Pseudonocardiaceae</taxon>
        <taxon>Solihabitans</taxon>
    </lineage>
</organism>
<sequence>MHEAALFDLDGTLVDTEPRSQAAWGRLFRTHGVPHDERLLASFAGRPGREVLAAHHDQFGDEHSVDDLLTEAMSYATLPAAPVAGAVELVRRLHEQRVPVGVVTSGTRDYAHGELAVIGLLPLFAVVVTAEDVVRGKPDPEGYLAGCRALGVPPGRVVAFEDAPAGVAAAKSAGLHCVALTTTQPADALSSADRVVADLTAVRWPLGSA</sequence>
<dbReference type="InterPro" id="IPR006439">
    <property type="entry name" value="HAD-SF_hydro_IA"/>
</dbReference>
<dbReference type="SUPFAM" id="SSF56784">
    <property type="entry name" value="HAD-like"/>
    <property type="match status" value="1"/>
</dbReference>
<evidence type="ECO:0000313" key="1">
    <source>
        <dbReference type="EMBL" id="KAA2267052.1"/>
    </source>
</evidence>
<dbReference type="OrthoDB" id="9800058at2"/>
<dbReference type="PRINTS" id="PR00413">
    <property type="entry name" value="HADHALOGNASE"/>
</dbReference>
<proteinExistence type="predicted"/>
<accession>A0A5B2XVY9</accession>
<dbReference type="EMBL" id="VUOB01000001">
    <property type="protein sequence ID" value="KAA2267052.1"/>
    <property type="molecule type" value="Genomic_DNA"/>
</dbReference>
<comment type="caution">
    <text evidence="1">The sequence shown here is derived from an EMBL/GenBank/DDBJ whole genome shotgun (WGS) entry which is preliminary data.</text>
</comment>
<dbReference type="PANTHER" id="PTHR43481">
    <property type="entry name" value="FRUCTOSE-1-PHOSPHATE PHOSPHATASE"/>
    <property type="match status" value="1"/>
</dbReference>
<reference evidence="1 2" key="2">
    <citation type="submission" date="2019-09" db="EMBL/GenBank/DDBJ databases">
        <authorList>
            <person name="Jin C."/>
        </authorList>
    </citation>
    <scope>NUCLEOTIDE SEQUENCE [LARGE SCALE GENOMIC DNA]</scope>
    <source>
        <strain evidence="1 2">AN110305</strain>
    </source>
</reference>
<dbReference type="InterPro" id="IPR023214">
    <property type="entry name" value="HAD_sf"/>
</dbReference>